<feature type="domain" description="Cation efflux protein transmembrane" evidence="7">
    <location>
        <begin position="9"/>
        <end position="215"/>
    </location>
</feature>
<name>A0A9X3MQ51_9ACTN</name>
<evidence type="ECO:0000256" key="2">
    <source>
        <dbReference type="ARBA" id="ARBA00022448"/>
    </source>
</evidence>
<dbReference type="Gene3D" id="1.20.1510.10">
    <property type="entry name" value="Cation efflux protein transmembrane domain"/>
    <property type="match status" value="1"/>
</dbReference>
<protein>
    <submittedName>
        <fullName evidence="8">Cation diffusion facilitator family transporter</fullName>
    </submittedName>
</protein>
<dbReference type="PANTHER" id="PTHR13414">
    <property type="entry name" value="HUEL-CATION TRANSPORTER"/>
    <property type="match status" value="1"/>
</dbReference>
<dbReference type="GO" id="GO:0006829">
    <property type="term" value="P:zinc ion transport"/>
    <property type="evidence" value="ECO:0007669"/>
    <property type="project" value="InterPro"/>
</dbReference>
<evidence type="ECO:0000256" key="1">
    <source>
        <dbReference type="ARBA" id="ARBA00004141"/>
    </source>
</evidence>
<reference evidence="8" key="1">
    <citation type="submission" date="2022-10" db="EMBL/GenBank/DDBJ databases">
        <title>The WGS of Solirubrobacter ginsenosidimutans DSM 21036.</title>
        <authorList>
            <person name="Jiang Z."/>
        </authorList>
    </citation>
    <scope>NUCLEOTIDE SEQUENCE</scope>
    <source>
        <strain evidence="8">DSM 21036</strain>
    </source>
</reference>
<dbReference type="GO" id="GO:0016020">
    <property type="term" value="C:membrane"/>
    <property type="evidence" value="ECO:0007669"/>
    <property type="project" value="UniProtKB-SubCell"/>
</dbReference>
<evidence type="ECO:0000259" key="7">
    <source>
        <dbReference type="Pfam" id="PF01545"/>
    </source>
</evidence>
<feature type="transmembrane region" description="Helical" evidence="6">
    <location>
        <begin position="76"/>
        <end position="99"/>
    </location>
</feature>
<keyword evidence="2" id="KW-0813">Transport</keyword>
<keyword evidence="9" id="KW-1185">Reference proteome</keyword>
<comment type="caution">
    <text evidence="8">The sequence shown here is derived from an EMBL/GenBank/DDBJ whole genome shotgun (WGS) entry which is preliminary data.</text>
</comment>
<feature type="transmembrane region" description="Helical" evidence="6">
    <location>
        <begin position="193"/>
        <end position="211"/>
    </location>
</feature>
<accession>A0A9X3MQ51</accession>
<dbReference type="Pfam" id="PF01545">
    <property type="entry name" value="Cation_efflux"/>
    <property type="match status" value="1"/>
</dbReference>
<organism evidence="8 9">
    <name type="scientific">Solirubrobacter ginsenosidimutans</name>
    <dbReference type="NCBI Taxonomy" id="490573"/>
    <lineage>
        <taxon>Bacteria</taxon>
        <taxon>Bacillati</taxon>
        <taxon>Actinomycetota</taxon>
        <taxon>Thermoleophilia</taxon>
        <taxon>Solirubrobacterales</taxon>
        <taxon>Solirubrobacteraceae</taxon>
        <taxon>Solirubrobacter</taxon>
    </lineage>
</organism>
<dbReference type="Proteomes" id="UP001149140">
    <property type="component" value="Unassembled WGS sequence"/>
</dbReference>
<dbReference type="InterPro" id="IPR058533">
    <property type="entry name" value="Cation_efflux_TM"/>
</dbReference>
<dbReference type="RefSeq" id="WP_270038569.1">
    <property type="nucleotide sequence ID" value="NZ_JAPDOD010000003.1"/>
</dbReference>
<dbReference type="InterPro" id="IPR027469">
    <property type="entry name" value="Cation_efflux_TMD_sf"/>
</dbReference>
<dbReference type="GO" id="GO:0008324">
    <property type="term" value="F:monoatomic cation transmembrane transporter activity"/>
    <property type="evidence" value="ECO:0007669"/>
    <property type="project" value="InterPro"/>
</dbReference>
<dbReference type="InterPro" id="IPR040177">
    <property type="entry name" value="SLC30A9"/>
</dbReference>
<keyword evidence="5 6" id="KW-0472">Membrane</keyword>
<feature type="transmembrane region" description="Helical" evidence="6">
    <location>
        <begin position="170"/>
        <end position="187"/>
    </location>
</feature>
<proteinExistence type="predicted"/>
<dbReference type="PANTHER" id="PTHR13414:SF9">
    <property type="entry name" value="PROTON-COUPLED ZINC ANTIPORTER SLC30A9, MITOCHONDRIAL"/>
    <property type="match status" value="1"/>
</dbReference>
<dbReference type="AlphaFoldDB" id="A0A9X3MQ51"/>
<feature type="transmembrane region" description="Helical" evidence="6">
    <location>
        <begin position="32"/>
        <end position="56"/>
    </location>
</feature>
<dbReference type="InterPro" id="IPR002524">
    <property type="entry name" value="Cation_efflux"/>
</dbReference>
<dbReference type="EMBL" id="JAPDOD010000003">
    <property type="protein sequence ID" value="MDA0159802.1"/>
    <property type="molecule type" value="Genomic_DNA"/>
</dbReference>
<feature type="transmembrane region" description="Helical" evidence="6">
    <location>
        <begin position="111"/>
        <end position="132"/>
    </location>
</feature>
<keyword evidence="3 6" id="KW-0812">Transmembrane</keyword>
<sequence length="304" mass="32800">MSDESLWSVLAALAANLTIAVAKGVAAALTGSAALFAETLHTVADAGNEVLLWIAVRRSARPADATHPLGYGPERYYWALLAAAGMFVVGGAVSVYQGVRALIDPPELEAFWVGVSVLVIALVLDGSSRLVAVRTLRRQATRAETTVRVLLRESPDPTVTTIYFEDTIDVLGAALALVALVLHRVLGWEWPDAVASLIIGLLLAFVAWRMASRNRGLLSNQAIAPQLADRLRERLLQEAGIAEVVRMESVYLGPTEAMVAADVVVDCSDVPATLERVRDAVKRDTPFVRRLYLTPVRNLRDEAA</sequence>
<evidence type="ECO:0000256" key="5">
    <source>
        <dbReference type="ARBA" id="ARBA00023136"/>
    </source>
</evidence>
<evidence type="ECO:0000256" key="6">
    <source>
        <dbReference type="SAM" id="Phobius"/>
    </source>
</evidence>
<dbReference type="SUPFAM" id="SSF161111">
    <property type="entry name" value="Cation efflux protein transmembrane domain-like"/>
    <property type="match status" value="1"/>
</dbReference>
<comment type="subcellular location">
    <subcellularLocation>
        <location evidence="1">Membrane</location>
        <topology evidence="1">Multi-pass membrane protein</topology>
    </subcellularLocation>
</comment>
<gene>
    <name evidence="8" type="ORF">OM076_05980</name>
</gene>
<evidence type="ECO:0000256" key="4">
    <source>
        <dbReference type="ARBA" id="ARBA00022989"/>
    </source>
</evidence>
<evidence type="ECO:0000313" key="8">
    <source>
        <dbReference type="EMBL" id="MDA0159802.1"/>
    </source>
</evidence>
<evidence type="ECO:0000256" key="3">
    <source>
        <dbReference type="ARBA" id="ARBA00022692"/>
    </source>
</evidence>
<keyword evidence="4 6" id="KW-1133">Transmembrane helix</keyword>
<dbReference type="NCBIfam" id="TIGR01297">
    <property type="entry name" value="CDF"/>
    <property type="match status" value="1"/>
</dbReference>
<evidence type="ECO:0000313" key="9">
    <source>
        <dbReference type="Proteomes" id="UP001149140"/>
    </source>
</evidence>